<dbReference type="EMBL" id="LUKF01000016">
    <property type="protein sequence ID" value="KYG61764.1"/>
    <property type="molecule type" value="Genomic_DNA"/>
</dbReference>
<protein>
    <submittedName>
        <fullName evidence="3">Uncharacterized protein</fullName>
    </submittedName>
</protein>
<organism evidence="3 4">
    <name type="scientific">Bdellovibrio bacteriovorus</name>
    <dbReference type="NCBI Taxonomy" id="959"/>
    <lineage>
        <taxon>Bacteria</taxon>
        <taxon>Pseudomonadati</taxon>
        <taxon>Bdellovibrionota</taxon>
        <taxon>Bdellovibrionia</taxon>
        <taxon>Bdellovibrionales</taxon>
        <taxon>Pseudobdellovibrionaceae</taxon>
        <taxon>Bdellovibrio</taxon>
    </lineage>
</organism>
<sequence length="917" mass="103036">MKPLFWLERSILKPNNKGSAFVQALVAVGVVGVMLYFLSPQVIKHRQQVTKTASIITARLALHSMMDFTLFGIKQRWCFSKDWMPEKCGDNMNGVLAHPRSIERMLMKSETVNFLRLAGVTNPEKAPLIRFGETINLKTFSALHPVYKIVSELKGYKTEAIRIDIARDNRGVIPEYGRELYLTVKISLLDASGKPILVGGSELTTTSKIGVYPREVGSFALLVAGDLHLDKENRSGVPEAKGDAALKQFSSRNDRLRFPGLIFESPVFVNGAVRLPAAPDLESDEKGVDTVYTPVTFKDKIILGEGPVLRKNAEFQPRSAGADSDQFWANIRQFGGFQKGVELDGARDIGLDFLSGFQTSGDTVDPSDLKKCVQYNLSKYDLKSTINSQLRGQILRNTGSKHQYRLGMTDKNRFNPQTGEVDAPNAIRGILNAFNLTKKEEAVAKFTMSFGQSVVVLGELPDNGTVTLEPKIDLSGLKDTIKRKLADAQFAKERVDQDIRDIENALARANRDLEQAEDNLREARDKKDRDRVARLEDRIEDIKRQIRELNRAKELKNIDLARATEQITTYERQLAAVKSKEGIQPKVHITLKYPQDPNNPNSTNTGNASFRDLEVSFENEEMLLDSNGNPLSLNMRLEAYDVSYYKKYSLRPWSNNNVGTLQFNREGTAIKGSQYLGDQYGQWRGELPNENAYKNYDIICKTPENSAFGLSDWGLSFAPNSKFSWAFTDKYEERADLVLDGNNSYKSGSFSKVEFIVKSIARRCIIKNTANFVTGFFTCEKLVIEPRNSALRIIGSFIVTNGIEIDDTAYNEGIRWSTIYHPMSTYELRQARVLKGVNGQDCSTIARYPVWHPYPSMLNVANLYRCNSIALRSKADPFRWTSIDPDCGLSSSTGTATTCKNRLVHFYVLEISRESGI</sequence>
<keyword evidence="2" id="KW-0472">Membrane</keyword>
<feature type="transmembrane region" description="Helical" evidence="2">
    <location>
        <begin position="20"/>
        <end position="38"/>
    </location>
</feature>
<dbReference type="RefSeq" id="WP_063243916.1">
    <property type="nucleotide sequence ID" value="NZ_LUKF01000016.1"/>
</dbReference>
<keyword evidence="2" id="KW-0812">Transmembrane</keyword>
<dbReference type="Proteomes" id="UP000075391">
    <property type="component" value="Unassembled WGS sequence"/>
</dbReference>
<evidence type="ECO:0000313" key="3">
    <source>
        <dbReference type="EMBL" id="KYG61764.1"/>
    </source>
</evidence>
<dbReference type="AlphaFoldDB" id="A0A150WFM2"/>
<name>A0A150WFM2_BDEBC</name>
<gene>
    <name evidence="3" type="ORF">AZI85_05955</name>
</gene>
<accession>A0A150WFM2</accession>
<feature type="coiled-coil region" evidence="1">
    <location>
        <begin position="492"/>
        <end position="580"/>
    </location>
</feature>
<evidence type="ECO:0000256" key="1">
    <source>
        <dbReference type="SAM" id="Coils"/>
    </source>
</evidence>
<evidence type="ECO:0000313" key="4">
    <source>
        <dbReference type="Proteomes" id="UP000075391"/>
    </source>
</evidence>
<evidence type="ECO:0000256" key="2">
    <source>
        <dbReference type="SAM" id="Phobius"/>
    </source>
</evidence>
<keyword evidence="1" id="KW-0175">Coiled coil</keyword>
<proteinExistence type="predicted"/>
<dbReference type="OrthoDB" id="5287863at2"/>
<reference evidence="3 4" key="1">
    <citation type="submission" date="2016-03" db="EMBL/GenBank/DDBJ databases">
        <authorList>
            <person name="Ploux O."/>
        </authorList>
    </citation>
    <scope>NUCLEOTIDE SEQUENCE [LARGE SCALE GENOMIC DNA]</scope>
    <source>
        <strain evidence="3 4">BER2</strain>
    </source>
</reference>
<keyword evidence="2" id="KW-1133">Transmembrane helix</keyword>
<comment type="caution">
    <text evidence="3">The sequence shown here is derived from an EMBL/GenBank/DDBJ whole genome shotgun (WGS) entry which is preliminary data.</text>
</comment>